<accession>A0A381QDP3</accession>
<gene>
    <name evidence="1" type="ORF">METZ01_LOCUS30250</name>
</gene>
<organism evidence="1">
    <name type="scientific">marine metagenome</name>
    <dbReference type="NCBI Taxonomy" id="408172"/>
    <lineage>
        <taxon>unclassified sequences</taxon>
        <taxon>metagenomes</taxon>
        <taxon>ecological metagenomes</taxon>
    </lineage>
</organism>
<evidence type="ECO:0000313" key="1">
    <source>
        <dbReference type="EMBL" id="SUZ77396.1"/>
    </source>
</evidence>
<name>A0A381QDP3_9ZZZZ</name>
<dbReference type="EMBL" id="UINC01001315">
    <property type="protein sequence ID" value="SUZ77396.1"/>
    <property type="molecule type" value="Genomic_DNA"/>
</dbReference>
<dbReference type="AlphaFoldDB" id="A0A381QDP3"/>
<reference evidence="1" key="1">
    <citation type="submission" date="2018-05" db="EMBL/GenBank/DDBJ databases">
        <authorList>
            <person name="Lanie J.A."/>
            <person name="Ng W.-L."/>
            <person name="Kazmierczak K.M."/>
            <person name="Andrzejewski T.M."/>
            <person name="Davidsen T.M."/>
            <person name="Wayne K.J."/>
            <person name="Tettelin H."/>
            <person name="Glass J.I."/>
            <person name="Rusch D."/>
            <person name="Podicherti R."/>
            <person name="Tsui H.-C.T."/>
            <person name="Winkler M.E."/>
        </authorList>
    </citation>
    <scope>NUCLEOTIDE SEQUENCE</scope>
</reference>
<sequence length="49" mass="5758">MRQELSYRHEHRMLSIMGIDVRIESAFGYRPAINAWIVCPDVEVSNQTH</sequence>
<protein>
    <submittedName>
        <fullName evidence="1">Uncharacterized protein</fullName>
    </submittedName>
</protein>
<proteinExistence type="predicted"/>